<dbReference type="GO" id="GO:0032259">
    <property type="term" value="P:methylation"/>
    <property type="evidence" value="ECO:0007669"/>
    <property type="project" value="UniProtKB-KW"/>
</dbReference>
<dbReference type="Gene3D" id="3.40.50.150">
    <property type="entry name" value="Vaccinia Virus protein VP39"/>
    <property type="match status" value="1"/>
</dbReference>
<dbReference type="SUPFAM" id="SSF53335">
    <property type="entry name" value="S-adenosyl-L-methionine-dependent methyltransferases"/>
    <property type="match status" value="1"/>
</dbReference>
<keyword evidence="1" id="KW-0808">Transferase</keyword>
<dbReference type="InterPro" id="IPR029063">
    <property type="entry name" value="SAM-dependent_MTases_sf"/>
</dbReference>
<sequence>MNPEQTDKLYLYYEREQTLPTFARFNGTEELDRYESQRANVFTEKLNLPTQIFKDAKLLEFGPDSGENALAFARWGASLTLVEPNPDAHTRILAYFEKFNLKIKLENLVKEELAKFKSDKKFDFIDAEGFIYTFRPESIWLELFKELLDDNGFALVNYYEAAGGFFELILKLIHARVKSLTGLEAEENAWKLFQPKWDSIPHTRAFKSWVMDVLENPFVRYEYFFDAGDLCKKLFEHGYSLYSSWPNYIDRLDIYWHKKQLSESEKLQRNLEFIARSRLSFTFGKKLFLTHPSATEIQKISDDVTELIVLVDGLIDRFETDKLEKARDRAEQIKTVLNGDAVLADSEQDKQEAIQLVGTIQRIFDLLAADDVKGLTEFCHSDPAFIKNWGIPYHFIVFQKQK</sequence>
<organism evidence="1 2">
    <name type="scientific">Lusitaniella coriacea LEGE 07157</name>
    <dbReference type="NCBI Taxonomy" id="945747"/>
    <lineage>
        <taxon>Bacteria</taxon>
        <taxon>Bacillati</taxon>
        <taxon>Cyanobacteriota</taxon>
        <taxon>Cyanophyceae</taxon>
        <taxon>Spirulinales</taxon>
        <taxon>Lusitaniellaceae</taxon>
        <taxon>Lusitaniella</taxon>
    </lineage>
</organism>
<evidence type="ECO:0000313" key="2">
    <source>
        <dbReference type="Proteomes" id="UP000654482"/>
    </source>
</evidence>
<proteinExistence type="predicted"/>
<comment type="caution">
    <text evidence="1">The sequence shown here is derived from an EMBL/GenBank/DDBJ whole genome shotgun (WGS) entry which is preliminary data.</text>
</comment>
<evidence type="ECO:0000313" key="1">
    <source>
        <dbReference type="EMBL" id="MBE9116856.1"/>
    </source>
</evidence>
<dbReference type="Proteomes" id="UP000654482">
    <property type="component" value="Unassembled WGS sequence"/>
</dbReference>
<dbReference type="AlphaFoldDB" id="A0A8J7DX46"/>
<reference evidence="1" key="1">
    <citation type="submission" date="2020-10" db="EMBL/GenBank/DDBJ databases">
        <authorList>
            <person name="Castelo-Branco R."/>
            <person name="Eusebio N."/>
            <person name="Adriana R."/>
            <person name="Vieira A."/>
            <person name="Brugerolle De Fraissinette N."/>
            <person name="Rezende De Castro R."/>
            <person name="Schneider M.P."/>
            <person name="Vasconcelos V."/>
            <person name="Leao P.N."/>
        </authorList>
    </citation>
    <scope>NUCLEOTIDE SEQUENCE</scope>
    <source>
        <strain evidence="1">LEGE 07157</strain>
    </source>
</reference>
<dbReference type="Pfam" id="PF13489">
    <property type="entry name" value="Methyltransf_23"/>
    <property type="match status" value="1"/>
</dbReference>
<gene>
    <name evidence="1" type="ORF">IQ249_13195</name>
</gene>
<dbReference type="EMBL" id="JADEWZ010000018">
    <property type="protein sequence ID" value="MBE9116856.1"/>
    <property type="molecule type" value="Genomic_DNA"/>
</dbReference>
<protein>
    <submittedName>
        <fullName evidence="1">Methyltransferase domain-containing protein</fullName>
    </submittedName>
</protein>
<dbReference type="GO" id="GO:0008168">
    <property type="term" value="F:methyltransferase activity"/>
    <property type="evidence" value="ECO:0007669"/>
    <property type="project" value="UniProtKB-KW"/>
</dbReference>
<keyword evidence="1" id="KW-0489">Methyltransferase</keyword>
<keyword evidence="2" id="KW-1185">Reference proteome</keyword>
<name>A0A8J7DX46_9CYAN</name>
<dbReference type="RefSeq" id="WP_194029948.1">
    <property type="nucleotide sequence ID" value="NZ_JADEWZ010000018.1"/>
</dbReference>
<accession>A0A8J7DX46</accession>